<evidence type="ECO:0000313" key="2">
    <source>
        <dbReference type="Proteomes" id="UP000178622"/>
    </source>
</evidence>
<evidence type="ECO:0000313" key="1">
    <source>
        <dbReference type="EMBL" id="OFI48950.1"/>
    </source>
</evidence>
<protein>
    <submittedName>
        <fullName evidence="1">Uncharacterized protein</fullName>
    </submittedName>
</protein>
<dbReference type="RefSeq" id="WP_070792539.1">
    <property type="nucleotide sequence ID" value="NZ_MKIR01000022.1"/>
</dbReference>
<keyword evidence="2" id="KW-1185">Reference proteome</keyword>
<dbReference type="AlphaFoldDB" id="A0A1E8GL28"/>
<gene>
    <name evidence="1" type="ORF">BG261_04625</name>
</gene>
<dbReference type="Gene3D" id="3.40.50.1820">
    <property type="entry name" value="alpha/beta hydrolase"/>
    <property type="match status" value="1"/>
</dbReference>
<comment type="caution">
    <text evidence="1">The sequence shown here is derived from an EMBL/GenBank/DDBJ whole genome shotgun (WGS) entry which is preliminary data.</text>
</comment>
<accession>A0A1E8GL28</accession>
<dbReference type="OrthoDB" id="6450827at2"/>
<dbReference type="EMBL" id="MKIR01000022">
    <property type="protein sequence ID" value="OFI48950.1"/>
    <property type="molecule type" value="Genomic_DNA"/>
</dbReference>
<proteinExistence type="predicted"/>
<sequence>MRKQSKTNIIAAGTTLVASGLVFAYLKYLESKKRIDKRAKRNFKKYIFTNFPQVNDIEFGEFKSSSVVGYQHINTHLDGYQLINLSSRDIEEKDFSIRWMKNEFPDLNLSFKENSKITDRDYNVLSDMVYYADGKKAIKDGIPKVDVGDVILTSTQYQSEPFEVVLAEDNQENGMQVIACKRNNDIVISYAGTNIDDNLDVIADARTIIFDEKIPDETKDSQWFTAKKFYEQVVEKFPDMEISLTGHSLGGYLALAIGATYERPATVFNAPDPSRIISDDARSWMKENSKFLKNYRNNLDLIGNFGGDKCDVGVVIDKNSGADPAVNHGISTWNFDQQGNVKK</sequence>
<reference evidence="2" key="1">
    <citation type="submission" date="2016-09" db="EMBL/GenBank/DDBJ databases">
        <title>Draft genome sequence of a novel species of the family Streptococcaceae isolated from flowers.</title>
        <authorList>
            <person name="Chuah L.-O."/>
            <person name="Yap K.-P."/>
            <person name="Thong K.L."/>
            <person name="Liong M.T."/>
            <person name="Ahmad R."/>
            <person name="Rusul G."/>
        </authorList>
    </citation>
    <scope>NUCLEOTIDE SEQUENCE [LARGE SCALE GENOMIC DNA]</scope>
    <source>
        <strain evidence="2">DF1</strain>
    </source>
</reference>
<organism evidence="1 2">
    <name type="scientific">Floricoccus tropicus</name>
    <dbReference type="NCBI Taxonomy" id="1859473"/>
    <lineage>
        <taxon>Bacteria</taxon>
        <taxon>Bacillati</taxon>
        <taxon>Bacillota</taxon>
        <taxon>Bacilli</taxon>
        <taxon>Lactobacillales</taxon>
        <taxon>Streptococcaceae</taxon>
        <taxon>Floricoccus</taxon>
    </lineage>
</organism>
<dbReference type="Proteomes" id="UP000178622">
    <property type="component" value="Unassembled WGS sequence"/>
</dbReference>
<name>A0A1E8GL28_9LACT</name>
<dbReference type="Pfam" id="PF26363">
    <property type="entry name" value="Phospholipase-like"/>
    <property type="match status" value="1"/>
</dbReference>
<dbReference type="SUPFAM" id="SSF53474">
    <property type="entry name" value="alpha/beta-Hydrolases"/>
    <property type="match status" value="1"/>
</dbReference>
<dbReference type="InterPro" id="IPR029058">
    <property type="entry name" value="AB_hydrolase_fold"/>
</dbReference>
<dbReference type="STRING" id="1859473.BG261_04625"/>